<dbReference type="AlphaFoldDB" id="A0A4R8IDP4"/>
<reference evidence="1 2" key="1">
    <citation type="submission" date="2019-03" db="EMBL/GenBank/DDBJ databases">
        <title>Genomic Encyclopedia of Type Strains, Phase III (KMG-III): the genomes of soil and plant-associated and newly described type strains.</title>
        <authorList>
            <person name="Whitman W."/>
        </authorList>
    </citation>
    <scope>NUCLEOTIDE SEQUENCE [LARGE SCALE GENOMIC DNA]</scope>
    <source>
        <strain evidence="1 2">CGMCC 1.12802</strain>
    </source>
</reference>
<sequence>MMARTQILKDIRPNIFLYKRKVFGILFLFLIQIISAHVGIGTIPKYDFEEETMVSDSIISDHKDSVQSKVEIYITAGTTIIDLENAVEGKIVVVKSPNSNDKHQSIAKKNVLEKSVKPIETKKYVAKHIQEHIYPSSQTNVFYSISESITKAVVSSKDFHSKFLLKPIIIFGSPIFENLKNSIYSDIQNIRIEFWMLFSGRAPPAFI</sequence>
<gene>
    <name evidence="1" type="ORF">B0I22_3307</name>
</gene>
<organism evidence="1 2">
    <name type="scientific">Epilithonimonas xixisoli</name>
    <dbReference type="NCBI Taxonomy" id="1476462"/>
    <lineage>
        <taxon>Bacteria</taxon>
        <taxon>Pseudomonadati</taxon>
        <taxon>Bacteroidota</taxon>
        <taxon>Flavobacteriia</taxon>
        <taxon>Flavobacteriales</taxon>
        <taxon>Weeksellaceae</taxon>
        <taxon>Chryseobacterium group</taxon>
        <taxon>Epilithonimonas</taxon>
    </lineage>
</organism>
<evidence type="ECO:0000313" key="1">
    <source>
        <dbReference type="EMBL" id="TDX83229.1"/>
    </source>
</evidence>
<comment type="caution">
    <text evidence="1">The sequence shown here is derived from an EMBL/GenBank/DDBJ whole genome shotgun (WGS) entry which is preliminary data.</text>
</comment>
<accession>A0A4R8IDP4</accession>
<evidence type="ECO:0000313" key="2">
    <source>
        <dbReference type="Proteomes" id="UP000295313"/>
    </source>
</evidence>
<protein>
    <submittedName>
        <fullName evidence="1">Uncharacterized protein</fullName>
    </submittedName>
</protein>
<keyword evidence="2" id="KW-1185">Reference proteome</keyword>
<dbReference type="EMBL" id="SOEO01000003">
    <property type="protein sequence ID" value="TDX83229.1"/>
    <property type="molecule type" value="Genomic_DNA"/>
</dbReference>
<name>A0A4R8IDP4_9FLAO</name>
<proteinExistence type="predicted"/>
<dbReference type="Proteomes" id="UP000295313">
    <property type="component" value="Unassembled WGS sequence"/>
</dbReference>